<dbReference type="InterPro" id="IPR051531">
    <property type="entry name" value="N-acetyltransferase"/>
</dbReference>
<evidence type="ECO:0000259" key="1">
    <source>
        <dbReference type="PROSITE" id="PS51186"/>
    </source>
</evidence>
<dbReference type="GO" id="GO:0016747">
    <property type="term" value="F:acyltransferase activity, transferring groups other than amino-acyl groups"/>
    <property type="evidence" value="ECO:0007669"/>
    <property type="project" value="InterPro"/>
</dbReference>
<dbReference type="AlphaFoldDB" id="A0A2W6I5L5"/>
<name>A0A2W6I5L5_STEMA</name>
<dbReference type="InterPro" id="IPR016181">
    <property type="entry name" value="Acyl_CoA_acyltransferase"/>
</dbReference>
<reference evidence="2 3" key="1">
    <citation type="submission" date="2016-05" db="EMBL/GenBank/DDBJ databases">
        <authorList>
            <person name="Lavstsen T."/>
            <person name="Jespersen J.S."/>
        </authorList>
    </citation>
    <scope>NUCLEOTIDE SEQUENCE [LARGE SCALE GENOMIC DNA]</scope>
    <source>
        <strain evidence="2 3">SM-5815</strain>
    </source>
</reference>
<dbReference type="EMBL" id="LXXM01000183">
    <property type="protein sequence ID" value="PZS90573.1"/>
    <property type="molecule type" value="Genomic_DNA"/>
</dbReference>
<dbReference type="InterPro" id="IPR000182">
    <property type="entry name" value="GNAT_dom"/>
</dbReference>
<dbReference type="RefSeq" id="WP_111112763.1">
    <property type="nucleotide sequence ID" value="NZ_LXXM01000183.1"/>
</dbReference>
<dbReference type="CDD" id="cd04301">
    <property type="entry name" value="NAT_SF"/>
    <property type="match status" value="1"/>
</dbReference>
<dbReference type="PANTHER" id="PTHR43792:SF1">
    <property type="entry name" value="N-ACETYLTRANSFERASE DOMAIN-CONTAINING PROTEIN"/>
    <property type="match status" value="1"/>
</dbReference>
<proteinExistence type="predicted"/>
<dbReference type="PANTHER" id="PTHR43792">
    <property type="entry name" value="GNAT FAMILY, PUTATIVE (AFU_ORTHOLOGUE AFUA_3G00765)-RELATED-RELATED"/>
    <property type="match status" value="1"/>
</dbReference>
<accession>A0A2W6I5L5</accession>
<evidence type="ECO:0000313" key="3">
    <source>
        <dbReference type="Proteomes" id="UP000249614"/>
    </source>
</evidence>
<organism evidence="2 3">
    <name type="scientific">Stenotrophomonas maltophilia</name>
    <name type="common">Pseudomonas maltophilia</name>
    <name type="synonym">Xanthomonas maltophilia</name>
    <dbReference type="NCBI Taxonomy" id="40324"/>
    <lineage>
        <taxon>Bacteria</taxon>
        <taxon>Pseudomonadati</taxon>
        <taxon>Pseudomonadota</taxon>
        <taxon>Gammaproteobacteria</taxon>
        <taxon>Lysobacterales</taxon>
        <taxon>Lysobacteraceae</taxon>
        <taxon>Stenotrophomonas</taxon>
        <taxon>Stenotrophomonas maltophilia group</taxon>
    </lineage>
</organism>
<dbReference type="Proteomes" id="UP000249614">
    <property type="component" value="Unassembled WGS sequence"/>
</dbReference>
<dbReference type="Gene3D" id="3.40.630.30">
    <property type="match status" value="1"/>
</dbReference>
<sequence>MLSPVSALDLRALLSRPCSADDAIAPLPVLTMLADLAERIETLFAPAAWQVVDAGQPVGLFSLTRPPEQGVLDIGYGIAPAHQGRGLAGRALAELVAWARHDARVCCLTAETAVGNARSQAVLRRNGFMVSGRRIDAEDGPVVCWQLRVNND</sequence>
<dbReference type="Pfam" id="PF13302">
    <property type="entry name" value="Acetyltransf_3"/>
    <property type="match status" value="1"/>
</dbReference>
<comment type="caution">
    <text evidence="2">The sequence shown here is derived from an EMBL/GenBank/DDBJ whole genome shotgun (WGS) entry which is preliminary data.</text>
</comment>
<dbReference type="SUPFAM" id="SSF55729">
    <property type="entry name" value="Acyl-CoA N-acyltransferases (Nat)"/>
    <property type="match status" value="1"/>
</dbReference>
<feature type="domain" description="N-acetyltransferase" evidence="1">
    <location>
        <begin position="1"/>
        <end position="150"/>
    </location>
</feature>
<evidence type="ECO:0000313" key="2">
    <source>
        <dbReference type="EMBL" id="PZS90573.1"/>
    </source>
</evidence>
<dbReference type="PROSITE" id="PS51186">
    <property type="entry name" value="GNAT"/>
    <property type="match status" value="1"/>
</dbReference>
<gene>
    <name evidence="2" type="ORF">A7X83_10100</name>
</gene>
<protein>
    <recommendedName>
        <fullName evidence="1">N-acetyltransferase domain-containing protein</fullName>
    </recommendedName>
</protein>